<feature type="compositionally biased region" description="Basic and acidic residues" evidence="5">
    <location>
        <begin position="894"/>
        <end position="904"/>
    </location>
</feature>
<dbReference type="SUPFAM" id="SSF50978">
    <property type="entry name" value="WD40 repeat-like"/>
    <property type="match status" value="1"/>
</dbReference>
<keyword evidence="2 4" id="KW-0853">WD repeat</keyword>
<dbReference type="PROSITE" id="PS50082">
    <property type="entry name" value="WD_REPEATS_2"/>
    <property type="match status" value="2"/>
</dbReference>
<dbReference type="PANTHER" id="PTHR19842">
    <property type="entry name" value="G BETA-LIKE PROTEIN GBL"/>
    <property type="match status" value="1"/>
</dbReference>
<accession>A0A0U1LTI3</accession>
<keyword evidence="7" id="KW-1185">Reference proteome</keyword>
<name>A0A0U1LTI3_TALIS</name>
<dbReference type="Gene3D" id="2.130.10.10">
    <property type="entry name" value="YVTN repeat-like/Quinoprotein amine dehydrogenase"/>
    <property type="match status" value="1"/>
</dbReference>
<feature type="compositionally biased region" description="Basic and acidic residues" evidence="5">
    <location>
        <begin position="992"/>
        <end position="1005"/>
    </location>
</feature>
<dbReference type="GO" id="GO:0031932">
    <property type="term" value="C:TORC2 complex"/>
    <property type="evidence" value="ECO:0007669"/>
    <property type="project" value="InterPro"/>
</dbReference>
<evidence type="ECO:0000256" key="1">
    <source>
        <dbReference type="ARBA" id="ARBA00009890"/>
    </source>
</evidence>
<evidence type="ECO:0000256" key="5">
    <source>
        <dbReference type="SAM" id="MobiDB-lite"/>
    </source>
</evidence>
<dbReference type="GO" id="GO:0031929">
    <property type="term" value="P:TOR signaling"/>
    <property type="evidence" value="ECO:0007669"/>
    <property type="project" value="InterPro"/>
</dbReference>
<dbReference type="Pfam" id="PF00400">
    <property type="entry name" value="WD40"/>
    <property type="match status" value="1"/>
</dbReference>
<dbReference type="InterPro" id="IPR001680">
    <property type="entry name" value="WD40_rpt"/>
</dbReference>
<dbReference type="SMART" id="SM00320">
    <property type="entry name" value="WD40"/>
    <property type="match status" value="6"/>
</dbReference>
<reference evidence="6 7" key="1">
    <citation type="submission" date="2015-04" db="EMBL/GenBank/DDBJ databases">
        <authorList>
            <person name="Syromyatnikov M.Y."/>
            <person name="Popov V.N."/>
        </authorList>
    </citation>
    <scope>NUCLEOTIDE SEQUENCE [LARGE SCALE GENOMIC DNA]</scope>
    <source>
        <strain evidence="6">WF-38-12</strain>
    </source>
</reference>
<dbReference type="PROSITE" id="PS00678">
    <property type="entry name" value="WD_REPEATS_1"/>
    <property type="match status" value="1"/>
</dbReference>
<evidence type="ECO:0000256" key="4">
    <source>
        <dbReference type="PROSITE-ProRule" id="PRU00221"/>
    </source>
</evidence>
<dbReference type="OMA" id="EEIMCGA"/>
<organism evidence="6 7">
    <name type="scientific">Talaromyces islandicus</name>
    <name type="common">Penicillium islandicum</name>
    <dbReference type="NCBI Taxonomy" id="28573"/>
    <lineage>
        <taxon>Eukaryota</taxon>
        <taxon>Fungi</taxon>
        <taxon>Dikarya</taxon>
        <taxon>Ascomycota</taxon>
        <taxon>Pezizomycotina</taxon>
        <taxon>Eurotiomycetes</taxon>
        <taxon>Eurotiomycetidae</taxon>
        <taxon>Eurotiales</taxon>
        <taxon>Trichocomaceae</taxon>
        <taxon>Talaromyces</taxon>
        <taxon>Talaromyces sect. Islandici</taxon>
    </lineage>
</organism>
<evidence type="ECO:0000313" key="6">
    <source>
        <dbReference type="EMBL" id="CRG86717.1"/>
    </source>
</evidence>
<evidence type="ECO:0000256" key="2">
    <source>
        <dbReference type="ARBA" id="ARBA00022574"/>
    </source>
</evidence>
<feature type="compositionally biased region" description="Acidic residues" evidence="5">
    <location>
        <begin position="980"/>
        <end position="989"/>
    </location>
</feature>
<dbReference type="GO" id="GO:0031931">
    <property type="term" value="C:TORC1 complex"/>
    <property type="evidence" value="ECO:0007669"/>
    <property type="project" value="InterPro"/>
</dbReference>
<feature type="region of interest" description="Disordered" evidence="5">
    <location>
        <begin position="888"/>
        <end position="920"/>
    </location>
</feature>
<dbReference type="InterPro" id="IPR015943">
    <property type="entry name" value="WD40/YVTN_repeat-like_dom_sf"/>
</dbReference>
<dbReference type="PANTHER" id="PTHR19842:SF2">
    <property type="entry name" value="WD REPEAT PROTEIN (AFU_ORTHOLOGUE AFUA_5G04300)"/>
    <property type="match status" value="1"/>
</dbReference>
<dbReference type="InterPro" id="IPR019775">
    <property type="entry name" value="WD40_repeat_CS"/>
</dbReference>
<feature type="repeat" description="WD" evidence="4">
    <location>
        <begin position="463"/>
        <end position="479"/>
    </location>
</feature>
<sequence length="1005" mass="111906">MDSSDESASERQNLLSKFLETSRRSPAKRQTHRETKATVPATIKLPYHVESHQPPVSPAPKVRRSQREPPSQTAVPRSRRSRGRPINYYAKSTYSGYGHDPESENNTGEDEEMREPISMPKTLGDSASVRCQAPQAPAPQQHKTKSRTIYASNGLRIRQCSFEAFDEIADLPKKAPYAPENDPSKYAQRCKGQSSSPILHVALTSEEIEAMIKLLALFSVDTTLPDMSLADQIILVVNSIPTSRLEGCIISQITRMMNLQRSFTRHGFSTLAEYYDGIEQVSKATRKSIEFLLGDLSKSTKSSDPSQWLATVAKLRRRRGPDICAFISDARLGSVPTRPYYISVSRSLDSEQYFLMDRISLPQRQDRCSDYSLHRSQTWKGASNDVISLAWCPDGTKFAVGAAAHCDTHNMQYNRPNNLLLGDTVNNFIRDLPAHRLPYPTANANSPHLYMSVSAVQWFEDGLYTAGYDKTVRLWDISSYANAICTRTLRHDLRVQVMARHQNNPQVLATGTDSTLHLWNMDSMGEASQLLDFMKQRSVKNPRVARNVDFLPSTLAWGSSCHASNFLAAGFSGKEAFDGDPCREGLLAMWRLTESSMEPIPLQPNAQNIFDVKFHPAVALLATGSSVPPGGANGSGKHVRSLVRVYEPLKKTRCAIEFDCPALDINDVTFCPMDRSIISASCTDGITYVWDYRNPGEILHRLCHGNALNQLDEQLTREQADVGVRVALWDNSIDNFITGSSDGVLKSWNILRAPEDVLVRDIAAVGNGIMSGAFSSDKSNLLVGDDSGGIHVFSKGQPPESVATMQFDYDNGNEEELSELPSDSGRSIARQLLSTGELIQHQIYGVGQGPAYKGPYAAWARPEGTPKDMLPTTPLLEELQLLQLDTAGPGTHLEQQRRVAEARNKTHRKRKRHRDQDKPKKYIATIGVVNLCSDEEDQRQEQKPKPIFIDLTGDTDTDSKANDSNDNEDYDNDIAGLSDGESDLEEDYWFPDSRDVDANIRDSRE</sequence>
<feature type="region of interest" description="Disordered" evidence="5">
    <location>
        <begin position="934"/>
        <end position="1005"/>
    </location>
</feature>
<protein>
    <submittedName>
        <fullName evidence="6">Uncharacterized protein</fullName>
    </submittedName>
</protein>
<dbReference type="Proteomes" id="UP000054383">
    <property type="component" value="Unassembled WGS sequence"/>
</dbReference>
<dbReference type="EMBL" id="CVMT01000003">
    <property type="protein sequence ID" value="CRG86717.1"/>
    <property type="molecule type" value="Genomic_DNA"/>
</dbReference>
<evidence type="ECO:0000256" key="3">
    <source>
        <dbReference type="ARBA" id="ARBA00022737"/>
    </source>
</evidence>
<dbReference type="GO" id="GO:0032956">
    <property type="term" value="P:regulation of actin cytoskeleton organization"/>
    <property type="evidence" value="ECO:0007669"/>
    <property type="project" value="TreeGrafter"/>
</dbReference>
<gene>
    <name evidence="6" type="ORF">PISL3812_03728</name>
</gene>
<keyword evidence="3" id="KW-0677">Repeat</keyword>
<dbReference type="STRING" id="28573.A0A0U1LTI3"/>
<dbReference type="AlphaFoldDB" id="A0A0U1LTI3"/>
<dbReference type="InterPro" id="IPR037588">
    <property type="entry name" value="MLST8"/>
</dbReference>
<evidence type="ECO:0000313" key="7">
    <source>
        <dbReference type="Proteomes" id="UP000054383"/>
    </source>
</evidence>
<feature type="repeat" description="WD" evidence="4">
    <location>
        <begin position="488"/>
        <end position="529"/>
    </location>
</feature>
<feature type="region of interest" description="Disordered" evidence="5">
    <location>
        <begin position="1"/>
        <end position="125"/>
    </location>
</feature>
<comment type="similarity">
    <text evidence="1">Belongs to the WD repeat LST8 family.</text>
</comment>
<dbReference type="OrthoDB" id="10248252at2759"/>
<dbReference type="InterPro" id="IPR036322">
    <property type="entry name" value="WD40_repeat_dom_sf"/>
</dbReference>
<proteinExistence type="inferred from homology"/>